<dbReference type="Ensembl" id="ENSCMIT00000008767.1">
    <property type="protein sequence ID" value="ENSCMIP00000008527.1"/>
    <property type="gene ID" value="ENSCMIG00000004574.1"/>
</dbReference>
<proteinExistence type="evidence at transcript level"/>
<dbReference type="GeneID" id="103181963"/>
<dbReference type="GO" id="GO:0005634">
    <property type="term" value="C:nucleus"/>
    <property type="evidence" value="ECO:0007669"/>
    <property type="project" value="UniProtKB-ARBA"/>
</dbReference>
<dbReference type="InterPro" id="IPR004274">
    <property type="entry name" value="FCP1_dom"/>
</dbReference>
<evidence type="ECO:0000256" key="4">
    <source>
        <dbReference type="ARBA" id="ARBA00038355"/>
    </source>
</evidence>
<evidence type="ECO:0000259" key="6">
    <source>
        <dbReference type="PROSITE" id="PS50969"/>
    </source>
</evidence>
<keyword evidence="1" id="KW-0378">Hydrolase</keyword>
<keyword evidence="9" id="KW-1185">Reference proteome</keyword>
<evidence type="ECO:0000256" key="5">
    <source>
        <dbReference type="SAM" id="MobiDB-lite"/>
    </source>
</evidence>
<evidence type="ECO:0000256" key="1">
    <source>
        <dbReference type="ARBA" id="ARBA00022801"/>
    </source>
</evidence>
<evidence type="ECO:0000313" key="8">
    <source>
        <dbReference type="Ensembl" id="ENSCMIP00000008527.1"/>
    </source>
</evidence>
<dbReference type="Proteomes" id="UP000314986">
    <property type="component" value="Unassembled WGS sequence"/>
</dbReference>
<dbReference type="Pfam" id="PF03031">
    <property type="entry name" value="NIF"/>
    <property type="match status" value="1"/>
</dbReference>
<evidence type="ECO:0000256" key="3">
    <source>
        <dbReference type="ARBA" id="ARBA00037324"/>
    </source>
</evidence>
<reference evidence="9" key="1">
    <citation type="journal article" date="2006" name="Science">
        <title>Ancient noncoding elements conserved in the human genome.</title>
        <authorList>
            <person name="Venkatesh B."/>
            <person name="Kirkness E.F."/>
            <person name="Loh Y.H."/>
            <person name="Halpern A.L."/>
            <person name="Lee A.P."/>
            <person name="Johnson J."/>
            <person name="Dandona N."/>
            <person name="Viswanathan L.D."/>
            <person name="Tay A."/>
            <person name="Venter J.C."/>
            <person name="Strausberg R.L."/>
            <person name="Brenner S."/>
        </authorList>
    </citation>
    <scope>NUCLEOTIDE SEQUENCE [LARGE SCALE GENOMIC DNA]</scope>
</reference>
<dbReference type="InterPro" id="IPR036412">
    <property type="entry name" value="HAD-like_sf"/>
</dbReference>
<dbReference type="Gene3D" id="3.40.50.1000">
    <property type="entry name" value="HAD superfamily/HAD-like"/>
    <property type="match status" value="1"/>
</dbReference>
<feature type="region of interest" description="Disordered" evidence="5">
    <location>
        <begin position="1"/>
        <end position="98"/>
    </location>
</feature>
<dbReference type="OrthoDB" id="277011at2759"/>
<dbReference type="PANTHER" id="PTHR12210">
    <property type="entry name" value="DULLARD PROTEIN PHOSPHATASE"/>
    <property type="match status" value="1"/>
</dbReference>
<feature type="compositionally biased region" description="Basic and acidic residues" evidence="5">
    <location>
        <begin position="47"/>
        <end position="72"/>
    </location>
</feature>
<dbReference type="SMART" id="SM00577">
    <property type="entry name" value="CPDc"/>
    <property type="match status" value="1"/>
</dbReference>
<name>V9KVX0_CALMI</name>
<accession>V9KVX0</accession>
<dbReference type="GO" id="GO:0004721">
    <property type="term" value="F:phosphoprotein phosphatase activity"/>
    <property type="evidence" value="ECO:0007669"/>
    <property type="project" value="UniProtKB-KW"/>
</dbReference>
<dbReference type="KEGG" id="cmk:103181963"/>
<dbReference type="PROSITE" id="PS50969">
    <property type="entry name" value="FCP1"/>
    <property type="match status" value="1"/>
</dbReference>
<feature type="domain" description="FCP1 homology" evidence="6">
    <location>
        <begin position="182"/>
        <end position="341"/>
    </location>
</feature>
<dbReference type="InterPro" id="IPR050365">
    <property type="entry name" value="TIM50"/>
</dbReference>
<dbReference type="GeneTree" id="ENSGT01040000240503"/>
<reference evidence="9" key="2">
    <citation type="journal article" date="2007" name="PLoS Biol.">
        <title>Survey sequencing and comparative analysis of the elephant shark (Callorhinchus milii) genome.</title>
        <authorList>
            <person name="Venkatesh B."/>
            <person name="Kirkness E.F."/>
            <person name="Loh Y.H."/>
            <person name="Halpern A.L."/>
            <person name="Lee A.P."/>
            <person name="Johnson J."/>
            <person name="Dandona N."/>
            <person name="Viswanathan L.D."/>
            <person name="Tay A."/>
            <person name="Venter J.C."/>
            <person name="Strausberg R.L."/>
            <person name="Brenner S."/>
        </authorList>
    </citation>
    <scope>NUCLEOTIDE SEQUENCE [LARGE SCALE GENOMIC DNA]</scope>
</reference>
<dbReference type="NCBIfam" id="TIGR02251">
    <property type="entry name" value="HIF-SF_euk"/>
    <property type="match status" value="1"/>
</dbReference>
<dbReference type="OMA" id="NDEREDF"/>
<organism evidence="7">
    <name type="scientific">Callorhinchus milii</name>
    <name type="common">Ghost shark</name>
    <dbReference type="NCBI Taxonomy" id="7868"/>
    <lineage>
        <taxon>Eukaryota</taxon>
        <taxon>Metazoa</taxon>
        <taxon>Chordata</taxon>
        <taxon>Craniata</taxon>
        <taxon>Vertebrata</taxon>
        <taxon>Chondrichthyes</taxon>
        <taxon>Holocephali</taxon>
        <taxon>Chimaeriformes</taxon>
        <taxon>Callorhinchidae</taxon>
        <taxon>Callorhinchus</taxon>
    </lineage>
</organism>
<comment type="similarity">
    <text evidence="4">Belongs to the CTDSPL2 family.</text>
</comment>
<dbReference type="EMBL" id="JW870319">
    <property type="protein sequence ID" value="AFP02837.1"/>
    <property type="molecule type" value="mRNA"/>
</dbReference>
<dbReference type="RefSeq" id="XP_007896971.1">
    <property type="nucleotide sequence ID" value="XM_007898780.2"/>
</dbReference>
<evidence type="ECO:0000256" key="2">
    <source>
        <dbReference type="ARBA" id="ARBA00022912"/>
    </source>
</evidence>
<evidence type="ECO:0000313" key="7">
    <source>
        <dbReference type="EMBL" id="AFP02837.1"/>
    </source>
</evidence>
<dbReference type="STRING" id="7868.ENSCMIP00000008527"/>
<dbReference type="AlphaFoldDB" id="V9KVX0"/>
<comment type="function">
    <text evidence="3">Probable phosphatase.</text>
</comment>
<sequence length="357" mass="41342">MDPSYRMNLRSSKALSLDPQTLDYSQTCSKSPRQRGRGKVSKMLCCTREKRTTAKPSKEGNKRIGHHLDSKHPTKRAKGDTGAPDKQPDGYDSHTTTPRATRLAAKRWWDPPLNSTDLQSLEYEEDMESMEMPLSVYFSMPSSWHLEEKSEVLKQHKFIERLISSSEQHPPSQKPSLPVQTRSVPSHTLVLGLDETLVHCELVPMEKVEFQFPVHFQDNNYQVYMQLRPHCRTFLESLSQIYEIIVFTSATKDYTDKLVDILDPNRRLIRHCLFRKHCRCVQGSYVRELSVLGRDLAKTVVVDSSHEAYAFQITNGIQVKSWFEDRRDQELLKLLPFLRLLTELSDVRPAINQSQRL</sequence>
<gene>
    <name evidence="8" type="primary">LOC103181963</name>
</gene>
<keyword evidence="2" id="KW-0904">Protein phosphatase</keyword>
<protein>
    <submittedName>
        <fullName evidence="7">CTD small phosphatase-like protein 2</fullName>
    </submittedName>
    <submittedName>
        <fullName evidence="8">CTD small phosphatase-like protein 3</fullName>
    </submittedName>
</protein>
<feature type="compositionally biased region" description="Polar residues" evidence="5">
    <location>
        <begin position="9"/>
        <end position="31"/>
    </location>
</feature>
<dbReference type="SUPFAM" id="SSF56784">
    <property type="entry name" value="HAD-like"/>
    <property type="match status" value="1"/>
</dbReference>
<reference evidence="7 9" key="3">
    <citation type="journal article" date="2014" name="Nature">
        <title>Elephant shark genome provides unique insights into gnathostome evolution.</title>
        <authorList>
            <consortium name="International Elephant Shark Genome Sequencing Consortium"/>
            <person name="Venkatesh B."/>
            <person name="Lee A.P."/>
            <person name="Ravi V."/>
            <person name="Maurya A.K."/>
            <person name="Lian M.M."/>
            <person name="Swann J.B."/>
            <person name="Ohta Y."/>
            <person name="Flajnik M.F."/>
            <person name="Sutoh Y."/>
            <person name="Kasahara M."/>
            <person name="Hoon S."/>
            <person name="Gangu V."/>
            <person name="Roy S.W."/>
            <person name="Irimia M."/>
            <person name="Korzh V."/>
            <person name="Kondrychyn I."/>
            <person name="Lim Z.W."/>
            <person name="Tay B.H."/>
            <person name="Tohari S."/>
            <person name="Kong K.W."/>
            <person name="Ho S."/>
            <person name="Lorente-Galdos B."/>
            <person name="Quilez J."/>
            <person name="Marques-Bonet T."/>
            <person name="Raney B.J."/>
            <person name="Ingham P.W."/>
            <person name="Tay A."/>
            <person name="Hillier L.W."/>
            <person name="Minx P."/>
            <person name="Boehm T."/>
            <person name="Wilson R.K."/>
            <person name="Brenner S."/>
            <person name="Warren W.C."/>
        </authorList>
    </citation>
    <scope>NUCLEOTIDE SEQUENCE</scope>
    <source>
        <tissue evidence="7">Ovary</tissue>
    </source>
</reference>
<evidence type="ECO:0000313" key="9">
    <source>
        <dbReference type="Proteomes" id="UP000314986"/>
    </source>
</evidence>
<dbReference type="InterPro" id="IPR023214">
    <property type="entry name" value="HAD_sf"/>
</dbReference>
<dbReference type="FunFam" id="3.40.50.1000:FF:000015">
    <property type="entry name" value="CTD small phosphatase-like protein 2"/>
    <property type="match status" value="1"/>
</dbReference>
<reference evidence="8" key="4">
    <citation type="submission" date="2025-05" db="UniProtKB">
        <authorList>
            <consortium name="Ensembl"/>
        </authorList>
    </citation>
    <scope>IDENTIFICATION</scope>
</reference>
<dbReference type="InterPro" id="IPR011948">
    <property type="entry name" value="Dullard_phosphatase"/>
</dbReference>
<dbReference type="CDD" id="cd07521">
    <property type="entry name" value="HAD_FCP1-like"/>
    <property type="match status" value="1"/>
</dbReference>